<gene>
    <name evidence="1" type="ORF">SLEP1_g35067</name>
</gene>
<dbReference type="AlphaFoldDB" id="A0AAV5KMC2"/>
<evidence type="ECO:0000313" key="1">
    <source>
        <dbReference type="EMBL" id="GKV25666.1"/>
    </source>
</evidence>
<evidence type="ECO:0000313" key="2">
    <source>
        <dbReference type="Proteomes" id="UP001054252"/>
    </source>
</evidence>
<keyword evidence="2" id="KW-1185">Reference proteome</keyword>
<protein>
    <submittedName>
        <fullName evidence="1">Uncharacterized protein</fullName>
    </submittedName>
</protein>
<reference evidence="1 2" key="1">
    <citation type="journal article" date="2021" name="Commun. Biol.">
        <title>The genome of Shorea leprosula (Dipterocarpaceae) highlights the ecological relevance of drought in aseasonal tropical rainforests.</title>
        <authorList>
            <person name="Ng K.K.S."/>
            <person name="Kobayashi M.J."/>
            <person name="Fawcett J.A."/>
            <person name="Hatakeyama M."/>
            <person name="Paape T."/>
            <person name="Ng C.H."/>
            <person name="Ang C.C."/>
            <person name="Tnah L.H."/>
            <person name="Lee C.T."/>
            <person name="Nishiyama T."/>
            <person name="Sese J."/>
            <person name="O'Brien M.J."/>
            <person name="Copetti D."/>
            <person name="Mohd Noor M.I."/>
            <person name="Ong R.C."/>
            <person name="Putra M."/>
            <person name="Sireger I.Z."/>
            <person name="Indrioko S."/>
            <person name="Kosugi Y."/>
            <person name="Izuno A."/>
            <person name="Isagi Y."/>
            <person name="Lee S.L."/>
            <person name="Shimizu K.K."/>
        </authorList>
    </citation>
    <scope>NUCLEOTIDE SEQUENCE [LARGE SCALE GENOMIC DNA]</scope>
    <source>
        <strain evidence="1">214</strain>
    </source>
</reference>
<comment type="caution">
    <text evidence="1">The sequence shown here is derived from an EMBL/GenBank/DDBJ whole genome shotgun (WGS) entry which is preliminary data.</text>
</comment>
<proteinExistence type="predicted"/>
<sequence>MRPKLAPQNNQLSWCALFFYRTRRRADCRIGAQQCAGGCSSTGAQAAKAGSKARDLGCRRHRMQRGECRVRPGTGAKGAECWRQGSVTGAKGRKVQGWLAVSKGHRGAVSVEEQGWFGCEGGKRFWRERENEDF</sequence>
<dbReference type="Proteomes" id="UP001054252">
    <property type="component" value="Unassembled WGS sequence"/>
</dbReference>
<dbReference type="EMBL" id="BPVZ01000069">
    <property type="protein sequence ID" value="GKV25666.1"/>
    <property type="molecule type" value="Genomic_DNA"/>
</dbReference>
<organism evidence="1 2">
    <name type="scientific">Rubroshorea leprosula</name>
    <dbReference type="NCBI Taxonomy" id="152421"/>
    <lineage>
        <taxon>Eukaryota</taxon>
        <taxon>Viridiplantae</taxon>
        <taxon>Streptophyta</taxon>
        <taxon>Embryophyta</taxon>
        <taxon>Tracheophyta</taxon>
        <taxon>Spermatophyta</taxon>
        <taxon>Magnoliopsida</taxon>
        <taxon>eudicotyledons</taxon>
        <taxon>Gunneridae</taxon>
        <taxon>Pentapetalae</taxon>
        <taxon>rosids</taxon>
        <taxon>malvids</taxon>
        <taxon>Malvales</taxon>
        <taxon>Dipterocarpaceae</taxon>
        <taxon>Rubroshorea</taxon>
    </lineage>
</organism>
<name>A0AAV5KMC2_9ROSI</name>
<accession>A0AAV5KMC2</accession>